<accession>A0A443YW70</accession>
<proteinExistence type="predicted"/>
<evidence type="ECO:0000313" key="2">
    <source>
        <dbReference type="Proteomes" id="UP000284120"/>
    </source>
</evidence>
<sequence length="198" mass="21998">MGQYYKAVNLDRQEFVSPYTYHSGAKLMEHSWLYSPMVNAVVTAIAPAGTWHGCRLVWAGDYMDEQLFLKGLGKRARSFKTLYDCCQSPDETDTPCIAPAQLKITDGPAGAYLANHDKKQQVALSDLPEEDPNEKGWHIHPLPLLCCSGNGRGGGDFRGENPYTGSWAGDRISAEYGPLEGYQLIVPAFTEQQDNHER</sequence>
<protein>
    <submittedName>
        <fullName evidence="1">Uncharacterized protein</fullName>
    </submittedName>
</protein>
<organism evidence="1 2">
    <name type="scientific">Pedobacter chitinilyticus</name>
    <dbReference type="NCBI Taxonomy" id="2233776"/>
    <lineage>
        <taxon>Bacteria</taxon>
        <taxon>Pseudomonadati</taxon>
        <taxon>Bacteroidota</taxon>
        <taxon>Sphingobacteriia</taxon>
        <taxon>Sphingobacteriales</taxon>
        <taxon>Sphingobacteriaceae</taxon>
        <taxon>Pedobacter</taxon>
    </lineage>
</organism>
<dbReference type="AlphaFoldDB" id="A0A443YW70"/>
<dbReference type="EMBL" id="SAYW01000002">
    <property type="protein sequence ID" value="RWU08178.1"/>
    <property type="molecule type" value="Genomic_DNA"/>
</dbReference>
<name>A0A443YW70_9SPHI</name>
<reference evidence="1 2" key="1">
    <citation type="submission" date="2018-06" db="EMBL/GenBank/DDBJ databases">
        <title>Pedobacter endophyticus sp. nov., an endophytic bacterium isolated from a leaf of Triticum aestivum.</title>
        <authorList>
            <person name="Zhang L."/>
        </authorList>
    </citation>
    <scope>NUCLEOTIDE SEQUENCE [LARGE SCALE GENOMIC DNA]</scope>
    <source>
        <strain evidence="1 2">CM134L-2</strain>
    </source>
</reference>
<comment type="caution">
    <text evidence="1">The sequence shown here is derived from an EMBL/GenBank/DDBJ whole genome shotgun (WGS) entry which is preliminary data.</text>
</comment>
<keyword evidence="2" id="KW-1185">Reference proteome</keyword>
<evidence type="ECO:0000313" key="1">
    <source>
        <dbReference type="EMBL" id="RWU08178.1"/>
    </source>
</evidence>
<dbReference type="Proteomes" id="UP000284120">
    <property type="component" value="Unassembled WGS sequence"/>
</dbReference>
<dbReference type="RefSeq" id="WP_113646701.1">
    <property type="nucleotide sequence ID" value="NZ_QMHN01000002.1"/>
</dbReference>
<gene>
    <name evidence="1" type="ORF">DPV69_07290</name>
</gene>
<dbReference type="OrthoDB" id="4552463at2"/>